<comment type="caution">
    <text evidence="2">The sequence shown here is derived from an EMBL/GenBank/DDBJ whole genome shotgun (WGS) entry which is preliminary data.</text>
</comment>
<name>A0A4Q2U1Q7_9HYPH</name>
<evidence type="ECO:0000313" key="3">
    <source>
        <dbReference type="Proteomes" id="UP000291088"/>
    </source>
</evidence>
<dbReference type="AlphaFoldDB" id="A0A4Q2U1Q7"/>
<dbReference type="RefSeq" id="WP_129330167.1">
    <property type="nucleotide sequence ID" value="NZ_SDVB01000037.1"/>
</dbReference>
<keyword evidence="3" id="KW-1185">Reference proteome</keyword>
<dbReference type="EMBL" id="SDVB01000037">
    <property type="protein sequence ID" value="RYC27809.1"/>
    <property type="molecule type" value="Genomic_DNA"/>
</dbReference>
<organism evidence="2 3">
    <name type="scientific">Ciceribacter ferrooxidans</name>
    <dbReference type="NCBI Taxonomy" id="2509717"/>
    <lineage>
        <taxon>Bacteria</taxon>
        <taxon>Pseudomonadati</taxon>
        <taxon>Pseudomonadota</taxon>
        <taxon>Alphaproteobacteria</taxon>
        <taxon>Hyphomicrobiales</taxon>
        <taxon>Rhizobiaceae</taxon>
        <taxon>Ciceribacter</taxon>
    </lineage>
</organism>
<feature type="transmembrane region" description="Helical" evidence="1">
    <location>
        <begin position="20"/>
        <end position="39"/>
    </location>
</feature>
<gene>
    <name evidence="2" type="ORF">EUU22_00430</name>
</gene>
<protein>
    <submittedName>
        <fullName evidence="2">Uncharacterized protein</fullName>
    </submittedName>
</protein>
<feature type="transmembrane region" description="Helical" evidence="1">
    <location>
        <begin position="190"/>
        <end position="206"/>
    </location>
</feature>
<dbReference type="InterPro" id="IPR045708">
    <property type="entry name" value="DUF6064"/>
</dbReference>
<feature type="transmembrane region" description="Helical" evidence="1">
    <location>
        <begin position="51"/>
        <end position="71"/>
    </location>
</feature>
<dbReference type="OrthoDB" id="1437042at2"/>
<feature type="transmembrane region" description="Helical" evidence="1">
    <location>
        <begin position="165"/>
        <end position="184"/>
    </location>
</feature>
<feature type="transmembrane region" description="Helical" evidence="1">
    <location>
        <begin position="108"/>
        <end position="127"/>
    </location>
</feature>
<feature type="transmembrane region" description="Helical" evidence="1">
    <location>
        <begin position="77"/>
        <end position="96"/>
    </location>
</feature>
<dbReference type="Proteomes" id="UP000291088">
    <property type="component" value="Unassembled WGS sequence"/>
</dbReference>
<keyword evidence="1" id="KW-1133">Transmembrane helix</keyword>
<feature type="transmembrane region" description="Helical" evidence="1">
    <location>
        <begin position="139"/>
        <end position="158"/>
    </location>
</feature>
<sequence length="211" mass="23095">MLPFTIEQFLSVFAAYNAAIWPAQIVAYLVGAMAVALIFTKSGWSDRAIAFALALMWLWTGIAYHGIFFSAINRPAYLFGALFALQGLYFLFAGVLRSRIAFSARNDLAGWIGYAFIAYAMVIYPLVGVATGHSWPAMPMFGVTPCPVTIFTFGMLLLANGFSRWLLAIPVIWSLIGGSAAFLLGVQQDWLLLIIGVITIGVLMPQRRPAE</sequence>
<evidence type="ECO:0000313" key="2">
    <source>
        <dbReference type="EMBL" id="RYC27809.1"/>
    </source>
</evidence>
<evidence type="ECO:0000256" key="1">
    <source>
        <dbReference type="SAM" id="Phobius"/>
    </source>
</evidence>
<proteinExistence type="predicted"/>
<keyword evidence="1" id="KW-0812">Transmembrane</keyword>
<accession>A0A4Q2U1Q7</accession>
<keyword evidence="1" id="KW-0472">Membrane</keyword>
<dbReference type="Pfam" id="PF19540">
    <property type="entry name" value="DUF6064"/>
    <property type="match status" value="1"/>
</dbReference>
<reference evidence="2 3" key="1">
    <citation type="submission" date="2019-01" db="EMBL/GenBank/DDBJ databases">
        <authorList>
            <person name="Deng T."/>
        </authorList>
    </citation>
    <scope>NUCLEOTIDE SEQUENCE [LARGE SCALE GENOMIC DNA]</scope>
    <source>
        <strain evidence="2 3">F8825</strain>
    </source>
</reference>